<reference evidence="4" key="2">
    <citation type="submission" date="2023-08" db="EMBL/GenBank/DDBJ databases">
        <title>Nitrogen cycling bacteria in agricultural field soils.</title>
        <authorList>
            <person name="Jang J."/>
        </authorList>
    </citation>
    <scope>NUCLEOTIDE SEQUENCE</scope>
    <source>
        <strain evidence="4">PS3-36</strain>
    </source>
</reference>
<evidence type="ECO:0000256" key="1">
    <source>
        <dbReference type="ARBA" id="ARBA00023587"/>
    </source>
</evidence>
<dbReference type="AlphaFoldDB" id="A0A4V3ATP2"/>
<evidence type="ECO:0000256" key="2">
    <source>
        <dbReference type="ARBA" id="ARBA00023669"/>
    </source>
</evidence>
<dbReference type="SUPFAM" id="SSF159133">
    <property type="entry name" value="EutN/CcmL-like"/>
    <property type="match status" value="1"/>
</dbReference>
<protein>
    <submittedName>
        <fullName evidence="5">Ethanolamine utilization protein EutN</fullName>
    </submittedName>
    <submittedName>
        <fullName evidence="4">EutN/CcmL family microcompartment protein</fullName>
    </submittedName>
</protein>
<dbReference type="Gene3D" id="2.40.50.220">
    <property type="entry name" value="EutN/Ccml"/>
    <property type="match status" value="1"/>
</dbReference>
<dbReference type="Proteomes" id="UP000295132">
    <property type="component" value="Unassembled WGS sequence"/>
</dbReference>
<proteinExistence type="predicted"/>
<comment type="caution">
    <text evidence="5">The sequence shown here is derived from an EMBL/GenBank/DDBJ whole genome shotgun (WGS) entry which is preliminary data.</text>
</comment>
<dbReference type="PANTHER" id="PTHR36539:SF1">
    <property type="entry name" value="BACTERIAL MICROCOMPARTMENT SHELL VERTEX PROTEIN EUTN"/>
    <property type="match status" value="1"/>
</dbReference>
<sequence>MIIGKVVGSIVSTTKAEKLVGKKLLIVTPLDMKTMKEDGKALVAIDTVGSGEGEVVLVVSGSSARQTEITNGVPVDAAIVGIVDQIEIEGALTFLKGGS</sequence>
<gene>
    <name evidence="5" type="ORF">E2K98_14435</name>
    <name evidence="4" type="ORF">RCG21_19585</name>
</gene>
<dbReference type="Proteomes" id="UP001178888">
    <property type="component" value="Unassembled WGS sequence"/>
</dbReference>
<dbReference type="InterPro" id="IPR036677">
    <property type="entry name" value="EutN_CcmL_sf"/>
</dbReference>
<evidence type="ECO:0000256" key="3">
    <source>
        <dbReference type="ARBA" id="ARBA00024446"/>
    </source>
</evidence>
<dbReference type="GO" id="GO:0031470">
    <property type="term" value="C:carboxysome"/>
    <property type="evidence" value="ECO:0007669"/>
    <property type="project" value="UniProtKB-SubCell"/>
</dbReference>
<evidence type="ECO:0000313" key="6">
    <source>
        <dbReference type="Proteomes" id="UP000295132"/>
    </source>
</evidence>
<accession>A0A4V3ATP2</accession>
<dbReference type="Pfam" id="PF03319">
    <property type="entry name" value="EutN_CcmL"/>
    <property type="match status" value="1"/>
</dbReference>
<dbReference type="PANTHER" id="PTHR36539">
    <property type="entry name" value="ETHANOLAMINE UTILIZATION PROTEIN EUTN"/>
    <property type="match status" value="1"/>
</dbReference>
<reference evidence="5 6" key="1">
    <citation type="submission" date="2019-03" db="EMBL/GenBank/DDBJ databases">
        <title>Bacillus niacini sp. nov. a Nicotinate-Metabolizing Mesophile Isolated from Soil.</title>
        <authorList>
            <person name="Zhang G."/>
        </authorList>
    </citation>
    <scope>NUCLEOTIDE SEQUENCE [LARGE SCALE GENOMIC DNA]</scope>
    <source>
        <strain evidence="5 6">WN066</strain>
    </source>
</reference>
<evidence type="ECO:0000313" key="4">
    <source>
        <dbReference type="EMBL" id="MDQ6598531.1"/>
    </source>
</evidence>
<evidence type="ECO:0000313" key="5">
    <source>
        <dbReference type="EMBL" id="TDK60912.1"/>
    </source>
</evidence>
<keyword evidence="7" id="KW-1185">Reference proteome</keyword>
<keyword evidence="3" id="KW-1283">Bacterial microcompartment</keyword>
<comment type="subcellular location">
    <subcellularLocation>
        <location evidence="1">Carboxysome</location>
    </subcellularLocation>
</comment>
<dbReference type="RefSeq" id="WP_133335223.1">
    <property type="nucleotide sequence ID" value="NZ_JAVGVR010000001.1"/>
</dbReference>
<organism evidence="5 6">
    <name type="scientific">Bacillus salipaludis</name>
    <dbReference type="NCBI Taxonomy" id="2547811"/>
    <lineage>
        <taxon>Bacteria</taxon>
        <taxon>Bacillati</taxon>
        <taxon>Bacillota</taxon>
        <taxon>Bacilli</taxon>
        <taxon>Bacillales</taxon>
        <taxon>Bacillaceae</taxon>
        <taxon>Bacillus</taxon>
    </lineage>
</organism>
<dbReference type="EMBL" id="JAVGVR010000001">
    <property type="protein sequence ID" value="MDQ6598531.1"/>
    <property type="molecule type" value="Genomic_DNA"/>
</dbReference>
<evidence type="ECO:0000313" key="7">
    <source>
        <dbReference type="Proteomes" id="UP001178888"/>
    </source>
</evidence>
<dbReference type="EMBL" id="SMYO01000006">
    <property type="protein sequence ID" value="TDK60912.1"/>
    <property type="molecule type" value="Genomic_DNA"/>
</dbReference>
<dbReference type="InterPro" id="IPR004992">
    <property type="entry name" value="EutN_CcmL"/>
</dbReference>
<name>A0A4V3ATP2_9BACI</name>
<dbReference type="CDD" id="cd01614">
    <property type="entry name" value="EutN_CcmL"/>
    <property type="match status" value="1"/>
</dbReference>
<keyword evidence="2" id="KW-1282">Carboxysome</keyword>
<dbReference type="PROSITE" id="PS51932">
    <property type="entry name" value="BMV"/>
    <property type="match status" value="1"/>
</dbReference>